<dbReference type="InterPro" id="IPR006114">
    <property type="entry name" value="6PGDH_C"/>
</dbReference>
<dbReference type="GO" id="GO:0019521">
    <property type="term" value="P:D-gluconate metabolic process"/>
    <property type="evidence" value="ECO:0007669"/>
    <property type="project" value="UniProtKB-KW"/>
</dbReference>
<keyword evidence="2" id="KW-0560">Oxidoreductase</keyword>
<dbReference type="AlphaFoldDB" id="A0AA35G7Q9"/>
<feature type="domain" description="6-phosphogluconate dehydrogenase C-terminal" evidence="4">
    <location>
        <begin position="167"/>
        <end position="308"/>
    </location>
</feature>
<name>A0AA35G7Q9_9FIRM</name>
<dbReference type="Pfam" id="PF00393">
    <property type="entry name" value="6PGD"/>
    <property type="match status" value="1"/>
</dbReference>
<dbReference type="Pfam" id="PF03446">
    <property type="entry name" value="NAD_binding_2"/>
    <property type="match status" value="1"/>
</dbReference>
<dbReference type="InterPro" id="IPR036291">
    <property type="entry name" value="NAD(P)-bd_dom_sf"/>
</dbReference>
<dbReference type="PRINTS" id="PR00076">
    <property type="entry name" value="6PGDHDRGNASE"/>
</dbReference>
<dbReference type="EMBL" id="AP025628">
    <property type="protein sequence ID" value="BDG60170.1"/>
    <property type="molecule type" value="Genomic_DNA"/>
</dbReference>
<organism evidence="5 6">
    <name type="scientific">Caldinitratiruptor microaerophilus</name>
    <dbReference type="NCBI Taxonomy" id="671077"/>
    <lineage>
        <taxon>Bacteria</taxon>
        <taxon>Bacillati</taxon>
        <taxon>Bacillota</taxon>
        <taxon>Clostridia</taxon>
        <taxon>Eubacteriales</taxon>
        <taxon>Symbiobacteriaceae</taxon>
        <taxon>Caldinitratiruptor</taxon>
    </lineage>
</organism>
<evidence type="ECO:0000256" key="3">
    <source>
        <dbReference type="ARBA" id="ARBA00023064"/>
    </source>
</evidence>
<accession>A0AA35G7Q9</accession>
<dbReference type="RefSeq" id="WP_264844234.1">
    <property type="nucleotide sequence ID" value="NZ_AP025628.1"/>
</dbReference>
<dbReference type="Gene3D" id="1.10.1040.10">
    <property type="entry name" value="N-(1-d-carboxylethyl)-l-norvaline Dehydrogenase, domain 2"/>
    <property type="match status" value="1"/>
</dbReference>
<gene>
    <name evidence="5" type="ORF">caldi_12600</name>
</gene>
<dbReference type="PANTHER" id="PTHR11811">
    <property type="entry name" value="6-PHOSPHOGLUCONATE DEHYDROGENASE"/>
    <property type="match status" value="1"/>
</dbReference>
<sequence length="308" mass="33304">MDIGLIGLGRMGFNLARNLRDHGHRVVVYNRSPEKVRQAEAEGFEGTYRPGELVGRLQPPRHVWLMLPAGRPVDDVIDALVPHLRAGDVVIDGGNSHWQDTLRRAEHLKAYGLRLVDVGTSGGIEGARHGACTMIGADEDLFARLEPVFRDISVPGGYLRTGPVGSGHFVKMVHNGIEYGMLQAIGEGFEILSRAPFPLDLRAVAAVYARGSVIRGWLMELTERALARDPKLERIAGVVHHSGEGRWTAETALALGVPAPVITTSVFMRYRSEQAESFGAKVIAALRGEFGGHPVEPAAAQGPAVARP</sequence>
<dbReference type="GO" id="GO:0006098">
    <property type="term" value="P:pentose-phosphate shunt"/>
    <property type="evidence" value="ECO:0007669"/>
    <property type="project" value="InterPro"/>
</dbReference>
<dbReference type="Gene3D" id="3.40.50.720">
    <property type="entry name" value="NAD(P)-binding Rossmann-like Domain"/>
    <property type="match status" value="1"/>
</dbReference>
<dbReference type="SMART" id="SM01350">
    <property type="entry name" value="6PGD"/>
    <property type="match status" value="1"/>
</dbReference>
<dbReference type="NCBIfam" id="TIGR00872">
    <property type="entry name" value="gnd_rel"/>
    <property type="match status" value="1"/>
</dbReference>
<dbReference type="InterPro" id="IPR004849">
    <property type="entry name" value="6DGDH_YqeC"/>
</dbReference>
<dbReference type="KEGG" id="cmic:caldi_12600"/>
<evidence type="ECO:0000313" key="6">
    <source>
        <dbReference type="Proteomes" id="UP001163687"/>
    </source>
</evidence>
<dbReference type="InterPro" id="IPR013328">
    <property type="entry name" value="6PGD_dom2"/>
</dbReference>
<reference evidence="5" key="1">
    <citation type="submission" date="2022-03" db="EMBL/GenBank/DDBJ databases">
        <title>Complete genome sequence of Caldinitratiruptor microaerophilus.</title>
        <authorList>
            <person name="Mukaiyama R."/>
            <person name="Nishiyama T."/>
            <person name="Ueda K."/>
        </authorList>
    </citation>
    <scope>NUCLEOTIDE SEQUENCE</scope>
    <source>
        <strain evidence="5">JCM 16183</strain>
    </source>
</reference>
<evidence type="ECO:0000259" key="4">
    <source>
        <dbReference type="SMART" id="SM01350"/>
    </source>
</evidence>
<dbReference type="SUPFAM" id="SSF51735">
    <property type="entry name" value="NAD(P)-binding Rossmann-fold domains"/>
    <property type="match status" value="1"/>
</dbReference>
<dbReference type="NCBIfam" id="NF007161">
    <property type="entry name" value="PRK09599.1"/>
    <property type="match status" value="1"/>
</dbReference>
<evidence type="ECO:0000256" key="1">
    <source>
        <dbReference type="ARBA" id="ARBA00008419"/>
    </source>
</evidence>
<keyword evidence="3" id="KW-0311">Gluconate utilization</keyword>
<comment type="similarity">
    <text evidence="1">Belongs to the 6-phosphogluconate dehydrogenase family.</text>
</comment>
<dbReference type="SUPFAM" id="SSF48179">
    <property type="entry name" value="6-phosphogluconate dehydrogenase C-terminal domain-like"/>
    <property type="match status" value="1"/>
</dbReference>
<dbReference type="Proteomes" id="UP001163687">
    <property type="component" value="Chromosome"/>
</dbReference>
<proteinExistence type="inferred from homology"/>
<dbReference type="GO" id="GO:0004616">
    <property type="term" value="F:phosphogluconate dehydrogenase (decarboxylating) activity"/>
    <property type="evidence" value="ECO:0007669"/>
    <property type="project" value="InterPro"/>
</dbReference>
<keyword evidence="6" id="KW-1185">Reference proteome</keyword>
<dbReference type="InterPro" id="IPR006115">
    <property type="entry name" value="6PGDH_NADP-bd"/>
</dbReference>
<dbReference type="InterPro" id="IPR006183">
    <property type="entry name" value="Pgluconate_DH"/>
</dbReference>
<evidence type="ECO:0000313" key="5">
    <source>
        <dbReference type="EMBL" id="BDG60170.1"/>
    </source>
</evidence>
<protein>
    <submittedName>
        <fullName evidence="5">6-phosphogluconate dehydrogenase</fullName>
    </submittedName>
</protein>
<evidence type="ECO:0000256" key="2">
    <source>
        <dbReference type="ARBA" id="ARBA00023002"/>
    </source>
</evidence>
<dbReference type="GO" id="GO:0050661">
    <property type="term" value="F:NADP binding"/>
    <property type="evidence" value="ECO:0007669"/>
    <property type="project" value="InterPro"/>
</dbReference>
<dbReference type="InterPro" id="IPR008927">
    <property type="entry name" value="6-PGluconate_DH-like_C_sf"/>
</dbReference>